<sequence>MELIAGHVLFRHGDRTPIRTFPTDPTQEKDWPNGFGQLTIAGIQQHYRLGKYLRNRYESILSTNYVASEIYVRSTDYDRTLMSAQSNLAGLYPLYNITDDKIPIQPIPIHTVLEKEDFLLGVSDCPRYNQVENDTYQSDEFKNMNIYYEAFFKKLEIWTNITNISMYNGWDIADTIFVEHIYNKTPTWADENVRQNLTALSDMSYHFLYLSNDSKRIRGGPLVQDIWMNMNSSSHGDTYRKVKMYSAHDTTVSGALAFLGINYPHQPQYASALFLDLYKQNSTYYIKVEYLNVTDSNKPYPYLLNGCPALECPLDTFTAIYKDRFPASAEVECATKVPPTPPNDGNNKTLTIILSIFVFGLGIIIILIFGYFYLRRANRDLPLLSNESYT</sequence>
<dbReference type="PANTHER" id="PTHR11567">
    <property type="entry name" value="ACID PHOSPHATASE-RELATED"/>
    <property type="match status" value="1"/>
</dbReference>
<dbReference type="EMBL" id="CAJOBE010000485">
    <property type="protein sequence ID" value="CAF3648849.1"/>
    <property type="molecule type" value="Genomic_DNA"/>
</dbReference>
<feature type="transmembrane region" description="Helical" evidence="8">
    <location>
        <begin position="350"/>
        <end position="374"/>
    </location>
</feature>
<keyword evidence="4" id="KW-0732">Signal</keyword>
<name>A0A814HVD8_9BILA</name>
<dbReference type="EC" id="3.1.3.2" evidence="3"/>
<dbReference type="InterPro" id="IPR050645">
    <property type="entry name" value="Histidine_acid_phosphatase"/>
</dbReference>
<dbReference type="Pfam" id="PF00328">
    <property type="entry name" value="His_Phos_2"/>
    <property type="match status" value="1"/>
</dbReference>
<keyword evidence="8" id="KW-1133">Transmembrane helix</keyword>
<keyword evidence="8" id="KW-0812">Transmembrane</keyword>
<dbReference type="Gene3D" id="3.40.50.1240">
    <property type="entry name" value="Phosphoglycerate mutase-like"/>
    <property type="match status" value="1"/>
</dbReference>
<keyword evidence="7" id="KW-0325">Glycoprotein</keyword>
<comment type="catalytic activity">
    <reaction evidence="1">
        <text>a phosphate monoester + H2O = an alcohol + phosphate</text>
        <dbReference type="Rhea" id="RHEA:15017"/>
        <dbReference type="ChEBI" id="CHEBI:15377"/>
        <dbReference type="ChEBI" id="CHEBI:30879"/>
        <dbReference type="ChEBI" id="CHEBI:43474"/>
        <dbReference type="ChEBI" id="CHEBI:67140"/>
        <dbReference type="EC" id="3.1.3.2"/>
    </reaction>
</comment>
<accession>A0A814HVD8</accession>
<dbReference type="Proteomes" id="UP000663874">
    <property type="component" value="Unassembled WGS sequence"/>
</dbReference>
<dbReference type="EMBL" id="CAJNOU010000498">
    <property type="protein sequence ID" value="CAF1015108.1"/>
    <property type="molecule type" value="Genomic_DNA"/>
</dbReference>
<keyword evidence="8" id="KW-0472">Membrane</keyword>
<evidence type="ECO:0000256" key="1">
    <source>
        <dbReference type="ARBA" id="ARBA00000032"/>
    </source>
</evidence>
<comment type="similarity">
    <text evidence="2">Belongs to the histidine acid phosphatase family.</text>
</comment>
<dbReference type="InterPro" id="IPR000560">
    <property type="entry name" value="His_Pase_clade-2"/>
</dbReference>
<dbReference type="Proteomes" id="UP000663889">
    <property type="component" value="Unassembled WGS sequence"/>
</dbReference>
<evidence type="ECO:0000256" key="8">
    <source>
        <dbReference type="SAM" id="Phobius"/>
    </source>
</evidence>
<evidence type="ECO:0000256" key="5">
    <source>
        <dbReference type="ARBA" id="ARBA00022801"/>
    </source>
</evidence>
<dbReference type="InterPro" id="IPR029033">
    <property type="entry name" value="His_PPase_superfam"/>
</dbReference>
<evidence type="ECO:0000313" key="11">
    <source>
        <dbReference type="Proteomes" id="UP000663889"/>
    </source>
</evidence>
<protein>
    <recommendedName>
        <fullName evidence="3">acid phosphatase</fullName>
        <ecNumber evidence="3">3.1.3.2</ecNumber>
    </recommendedName>
</protein>
<evidence type="ECO:0000256" key="6">
    <source>
        <dbReference type="ARBA" id="ARBA00023157"/>
    </source>
</evidence>
<dbReference type="PANTHER" id="PTHR11567:SF211">
    <property type="entry name" value="PROSTATIC ACID PHOSPHATASE"/>
    <property type="match status" value="1"/>
</dbReference>
<reference evidence="9" key="1">
    <citation type="submission" date="2021-02" db="EMBL/GenBank/DDBJ databases">
        <authorList>
            <person name="Nowell W R."/>
        </authorList>
    </citation>
    <scope>NUCLEOTIDE SEQUENCE</scope>
</reference>
<organism evidence="9 11">
    <name type="scientific">Rotaria sordida</name>
    <dbReference type="NCBI Taxonomy" id="392033"/>
    <lineage>
        <taxon>Eukaryota</taxon>
        <taxon>Metazoa</taxon>
        <taxon>Spiralia</taxon>
        <taxon>Gnathifera</taxon>
        <taxon>Rotifera</taxon>
        <taxon>Eurotatoria</taxon>
        <taxon>Bdelloidea</taxon>
        <taxon>Philodinida</taxon>
        <taxon>Philodinidae</taxon>
        <taxon>Rotaria</taxon>
    </lineage>
</organism>
<evidence type="ECO:0000256" key="4">
    <source>
        <dbReference type="ARBA" id="ARBA00022729"/>
    </source>
</evidence>
<dbReference type="AlphaFoldDB" id="A0A814HVD8"/>
<keyword evidence="5" id="KW-0378">Hydrolase</keyword>
<dbReference type="SUPFAM" id="SSF53254">
    <property type="entry name" value="Phosphoglycerate mutase-like"/>
    <property type="match status" value="1"/>
</dbReference>
<evidence type="ECO:0000256" key="2">
    <source>
        <dbReference type="ARBA" id="ARBA00005375"/>
    </source>
</evidence>
<evidence type="ECO:0000256" key="3">
    <source>
        <dbReference type="ARBA" id="ARBA00012646"/>
    </source>
</evidence>
<keyword evidence="6" id="KW-1015">Disulfide bond</keyword>
<proteinExistence type="inferred from homology"/>
<dbReference type="GO" id="GO:0003993">
    <property type="term" value="F:acid phosphatase activity"/>
    <property type="evidence" value="ECO:0007669"/>
    <property type="project" value="UniProtKB-EC"/>
</dbReference>
<gene>
    <name evidence="10" type="ORF">FNK824_LOCUS5871</name>
    <name evidence="9" type="ORF">SEV965_LOCUS11502</name>
</gene>
<comment type="caution">
    <text evidence="9">The sequence shown here is derived from an EMBL/GenBank/DDBJ whole genome shotgun (WGS) entry which is preliminary data.</text>
</comment>
<evidence type="ECO:0000313" key="9">
    <source>
        <dbReference type="EMBL" id="CAF1015108.1"/>
    </source>
</evidence>
<evidence type="ECO:0000313" key="10">
    <source>
        <dbReference type="EMBL" id="CAF3648849.1"/>
    </source>
</evidence>
<dbReference type="CDD" id="cd07061">
    <property type="entry name" value="HP_HAP_like"/>
    <property type="match status" value="1"/>
</dbReference>
<evidence type="ECO:0000256" key="7">
    <source>
        <dbReference type="ARBA" id="ARBA00023180"/>
    </source>
</evidence>